<name>A0A0B1SEL9_OESDE</name>
<dbReference type="PANTHER" id="PTHR23028">
    <property type="entry name" value="ACETYLTRANSFERASE"/>
    <property type="match status" value="1"/>
</dbReference>
<dbReference type="GO" id="GO:0000271">
    <property type="term" value="P:polysaccharide biosynthetic process"/>
    <property type="evidence" value="ECO:0007669"/>
    <property type="project" value="TreeGrafter"/>
</dbReference>
<dbReference type="AlphaFoldDB" id="A0A0B1SEL9"/>
<gene>
    <name evidence="1" type="ORF">OESDEN_16919</name>
</gene>
<sequence>MQWYLVAPILFLVQRLVTDKEKIFFAGVSVLSIASYLYSRNMIAAYWLQARLWQFCTGVIAALCLVRDYGTDPISEEENLLKREKYGLTDSGDRGRVERSESKLAWPDYARSCLRHPVFLLPLLIPVMWFRFPTFDLRLYITAASALILYAGQKEETFIFITNRVTVFLGDISYILYLVQWPVHCIAVYYNDVFARGKPLTYNYH</sequence>
<proteinExistence type="predicted"/>
<accession>A0A0B1SEL9</accession>
<dbReference type="InterPro" id="IPR050879">
    <property type="entry name" value="Acyltransferase_3"/>
</dbReference>
<dbReference type="PANTHER" id="PTHR23028:SF53">
    <property type="entry name" value="ACYL_TRANSF_3 DOMAIN-CONTAINING PROTEIN"/>
    <property type="match status" value="1"/>
</dbReference>
<reference evidence="1 2" key="1">
    <citation type="submission" date="2014-03" db="EMBL/GenBank/DDBJ databases">
        <title>Draft genome of the hookworm Oesophagostomum dentatum.</title>
        <authorList>
            <person name="Mitreva M."/>
        </authorList>
    </citation>
    <scope>NUCLEOTIDE SEQUENCE [LARGE SCALE GENOMIC DNA]</scope>
    <source>
        <strain evidence="1 2">OD-Hann</strain>
    </source>
</reference>
<keyword evidence="2" id="KW-1185">Reference proteome</keyword>
<dbReference type="EMBL" id="KN573710">
    <property type="protein sequence ID" value="KHJ83384.1"/>
    <property type="molecule type" value="Genomic_DNA"/>
</dbReference>
<protein>
    <submittedName>
        <fullName evidence="1">Uncharacterized protein</fullName>
    </submittedName>
</protein>
<organism evidence="1 2">
    <name type="scientific">Oesophagostomum dentatum</name>
    <name type="common">Nodular worm</name>
    <dbReference type="NCBI Taxonomy" id="61180"/>
    <lineage>
        <taxon>Eukaryota</taxon>
        <taxon>Metazoa</taxon>
        <taxon>Ecdysozoa</taxon>
        <taxon>Nematoda</taxon>
        <taxon>Chromadorea</taxon>
        <taxon>Rhabditida</taxon>
        <taxon>Rhabditina</taxon>
        <taxon>Rhabditomorpha</taxon>
        <taxon>Strongyloidea</taxon>
        <taxon>Strongylidae</taxon>
        <taxon>Oesophagostomum</taxon>
    </lineage>
</organism>
<dbReference type="GO" id="GO:0016020">
    <property type="term" value="C:membrane"/>
    <property type="evidence" value="ECO:0007669"/>
    <property type="project" value="TreeGrafter"/>
</dbReference>
<evidence type="ECO:0000313" key="2">
    <source>
        <dbReference type="Proteomes" id="UP000053660"/>
    </source>
</evidence>
<dbReference type="Proteomes" id="UP000053660">
    <property type="component" value="Unassembled WGS sequence"/>
</dbReference>
<dbReference type="OrthoDB" id="5819582at2759"/>
<evidence type="ECO:0000313" key="1">
    <source>
        <dbReference type="EMBL" id="KHJ83384.1"/>
    </source>
</evidence>